<evidence type="ECO:0000256" key="8">
    <source>
        <dbReference type="ARBA" id="ARBA00022840"/>
    </source>
</evidence>
<evidence type="ECO:0000256" key="1">
    <source>
        <dbReference type="ARBA" id="ARBA00004496"/>
    </source>
</evidence>
<keyword evidence="13" id="KW-1185">Reference proteome</keyword>
<dbReference type="Pfam" id="PF02367">
    <property type="entry name" value="TsaE"/>
    <property type="match status" value="1"/>
</dbReference>
<reference evidence="12" key="1">
    <citation type="submission" date="2022-08" db="EMBL/GenBank/DDBJ databases">
        <title>Chelativorans sichuanense sp. nov., a paraffin oil-degrading bacterium isolated from a mixture of oil-based drill cuttings and paddy soil.</title>
        <authorList>
            <person name="Yu J."/>
            <person name="Liu H."/>
            <person name="Chen Q."/>
        </authorList>
    </citation>
    <scope>NUCLEOTIDE SEQUENCE</scope>
    <source>
        <strain evidence="12">SCAU 2101</strain>
    </source>
</reference>
<dbReference type="InterPro" id="IPR027417">
    <property type="entry name" value="P-loop_NTPase"/>
</dbReference>
<evidence type="ECO:0000256" key="5">
    <source>
        <dbReference type="ARBA" id="ARBA00022694"/>
    </source>
</evidence>
<evidence type="ECO:0000313" key="12">
    <source>
        <dbReference type="EMBL" id="MCT8989170.1"/>
    </source>
</evidence>
<feature type="domain" description="Aminoglycoside phosphotransferase" evidence="11">
    <location>
        <begin position="172"/>
        <end position="428"/>
    </location>
</feature>
<comment type="caution">
    <text evidence="12">The sequence shown here is derived from an EMBL/GenBank/DDBJ whole genome shotgun (WGS) entry which is preliminary data.</text>
</comment>
<evidence type="ECO:0000313" key="13">
    <source>
        <dbReference type="Proteomes" id="UP001149009"/>
    </source>
</evidence>
<keyword evidence="6" id="KW-0479">Metal-binding</keyword>
<dbReference type="Proteomes" id="UP001149009">
    <property type="component" value="Unassembled WGS sequence"/>
</dbReference>
<keyword evidence="9" id="KW-0460">Magnesium</keyword>
<proteinExistence type="inferred from homology"/>
<evidence type="ECO:0000256" key="2">
    <source>
        <dbReference type="ARBA" id="ARBA00007599"/>
    </source>
</evidence>
<keyword evidence="5" id="KW-0819">tRNA processing</keyword>
<dbReference type="Gene3D" id="3.40.50.300">
    <property type="entry name" value="P-loop containing nucleotide triphosphate hydrolases"/>
    <property type="match status" value="1"/>
</dbReference>
<dbReference type="PANTHER" id="PTHR33540:SF2">
    <property type="entry name" value="TRNA THREONYLCARBAMOYLADENOSINE BIOSYNTHESIS PROTEIN TSAE"/>
    <property type="match status" value="1"/>
</dbReference>
<dbReference type="GO" id="GO:0046872">
    <property type="term" value="F:metal ion binding"/>
    <property type="evidence" value="ECO:0007669"/>
    <property type="project" value="UniProtKB-KW"/>
</dbReference>
<dbReference type="InterPro" id="IPR002575">
    <property type="entry name" value="Aminoglycoside_PTrfase"/>
</dbReference>
<dbReference type="GO" id="GO:0002949">
    <property type="term" value="P:tRNA threonylcarbamoyladenosine modification"/>
    <property type="evidence" value="ECO:0007669"/>
    <property type="project" value="InterPro"/>
</dbReference>
<protein>
    <recommendedName>
        <fullName evidence="3">tRNA threonylcarbamoyladenosine biosynthesis protein TsaE</fullName>
    </recommendedName>
    <alternativeName>
        <fullName evidence="10">t(6)A37 threonylcarbamoyladenosine biosynthesis protein TsaE</fullName>
    </alternativeName>
</protein>
<dbReference type="SUPFAM" id="SSF52540">
    <property type="entry name" value="P-loop containing nucleoside triphosphate hydrolases"/>
    <property type="match status" value="1"/>
</dbReference>
<dbReference type="InterPro" id="IPR012180">
    <property type="entry name" value="Bifunc_ATPase/PTrfase"/>
</dbReference>
<dbReference type="Gene3D" id="3.90.1200.10">
    <property type="match status" value="1"/>
</dbReference>
<dbReference type="Pfam" id="PF01636">
    <property type="entry name" value="APH"/>
    <property type="match status" value="1"/>
</dbReference>
<dbReference type="GO" id="GO:0005524">
    <property type="term" value="F:ATP binding"/>
    <property type="evidence" value="ECO:0007669"/>
    <property type="project" value="UniProtKB-KW"/>
</dbReference>
<organism evidence="12 13">
    <name type="scientific">Chelativorans petroleitrophicus</name>
    <dbReference type="NCBI Taxonomy" id="2975484"/>
    <lineage>
        <taxon>Bacteria</taxon>
        <taxon>Pseudomonadati</taxon>
        <taxon>Pseudomonadota</taxon>
        <taxon>Alphaproteobacteria</taxon>
        <taxon>Hyphomicrobiales</taxon>
        <taxon>Phyllobacteriaceae</taxon>
        <taxon>Chelativorans</taxon>
    </lineage>
</organism>
<evidence type="ECO:0000256" key="6">
    <source>
        <dbReference type="ARBA" id="ARBA00022723"/>
    </source>
</evidence>
<dbReference type="AlphaFoldDB" id="A0A9X2X5I2"/>
<sequence>MDRTFKRILPDEGATERLGNDIAAALRPGDAVLLHGDLGAGKTSLARAVIRSLAGDRALEVPSPTFTLVQNYALRFPVQHVDLYRLADPGEVEELALDEALEESVILVEWPERAPGTFADAIEVRLSEKDDGREAEITAQEEAAARLERAFRIRAFLETAGQGDAWRVHLVGDASARTYETIHPSAGTPLVLMNAPERRDEPVIRHGLPYSRIARLSRSVSAFVAVANALRRAGISAPEIYAQDLDQGLLLLEHLGTGSFLGSGGEPVAERYEAAARLLAYLHELEWPRSLPVPGEQDHVVPDYDHAAMAIETELLLDWYLPYVKGRDATAEERREFSGLWDELFRRLDKAEKSLVLRDYHSPNIIWREDRQGLDRLGVIDIQDAVCGPAAYDVASLALDGRATISPQLERTILDAYCAARTAPGFDRVAFEEAYAITAAQRNTKLLGIFVRLDRRDGKPAYLAHLPRIRGYLTRLFGHPALEDLAAFYQRHGVLDGEIE</sequence>
<dbReference type="RefSeq" id="WP_261513866.1">
    <property type="nucleotide sequence ID" value="NZ_JAODNV010000004.1"/>
</dbReference>
<comment type="subcellular location">
    <subcellularLocation>
        <location evidence="1">Cytoplasm</location>
    </subcellularLocation>
</comment>
<name>A0A9X2X5I2_9HYPH</name>
<dbReference type="NCBIfam" id="TIGR00150">
    <property type="entry name" value="T6A_YjeE"/>
    <property type="match status" value="1"/>
</dbReference>
<comment type="similarity">
    <text evidence="2">Belongs to the TsaE family.</text>
</comment>
<dbReference type="PIRSF" id="PIRSF036599">
    <property type="entry name" value="AtpPhos"/>
    <property type="match status" value="1"/>
</dbReference>
<dbReference type="SUPFAM" id="SSF56112">
    <property type="entry name" value="Protein kinase-like (PK-like)"/>
    <property type="match status" value="1"/>
</dbReference>
<dbReference type="InterPro" id="IPR011009">
    <property type="entry name" value="Kinase-like_dom_sf"/>
</dbReference>
<accession>A0A9X2X5I2</accession>
<dbReference type="Gene3D" id="3.30.200.20">
    <property type="entry name" value="Phosphorylase Kinase, domain 1"/>
    <property type="match status" value="1"/>
</dbReference>
<dbReference type="InterPro" id="IPR003442">
    <property type="entry name" value="T6A_TsaE"/>
</dbReference>
<keyword evidence="8" id="KW-0067">ATP-binding</keyword>
<dbReference type="GO" id="GO:0005737">
    <property type="term" value="C:cytoplasm"/>
    <property type="evidence" value="ECO:0007669"/>
    <property type="project" value="UniProtKB-SubCell"/>
</dbReference>
<evidence type="ECO:0000256" key="9">
    <source>
        <dbReference type="ARBA" id="ARBA00022842"/>
    </source>
</evidence>
<evidence type="ECO:0000256" key="3">
    <source>
        <dbReference type="ARBA" id="ARBA00019010"/>
    </source>
</evidence>
<evidence type="ECO:0000256" key="4">
    <source>
        <dbReference type="ARBA" id="ARBA00022490"/>
    </source>
</evidence>
<keyword evidence="7" id="KW-0547">Nucleotide-binding</keyword>
<keyword evidence="4" id="KW-0963">Cytoplasm</keyword>
<evidence type="ECO:0000259" key="11">
    <source>
        <dbReference type="Pfam" id="PF01636"/>
    </source>
</evidence>
<evidence type="ECO:0000256" key="10">
    <source>
        <dbReference type="ARBA" id="ARBA00032441"/>
    </source>
</evidence>
<dbReference type="EMBL" id="JAODNV010000004">
    <property type="protein sequence ID" value="MCT8989170.1"/>
    <property type="molecule type" value="Genomic_DNA"/>
</dbReference>
<evidence type="ECO:0000256" key="7">
    <source>
        <dbReference type="ARBA" id="ARBA00022741"/>
    </source>
</evidence>
<gene>
    <name evidence="12" type="primary">tsaE</name>
    <name evidence="12" type="ORF">NYR54_02500</name>
</gene>
<dbReference type="PANTHER" id="PTHR33540">
    <property type="entry name" value="TRNA THREONYLCARBAMOYLADENOSINE BIOSYNTHESIS PROTEIN TSAE"/>
    <property type="match status" value="1"/>
</dbReference>